<feature type="domain" description="HTH myb-type" evidence="7">
    <location>
        <begin position="462"/>
        <end position="521"/>
    </location>
</feature>
<evidence type="ECO:0000256" key="3">
    <source>
        <dbReference type="ARBA" id="ARBA00023242"/>
    </source>
</evidence>
<dbReference type="GO" id="GO:0042162">
    <property type="term" value="F:telomeric DNA binding"/>
    <property type="evidence" value="ECO:0007669"/>
    <property type="project" value="UniProtKB-ARBA"/>
</dbReference>
<dbReference type="AlphaFoldDB" id="A0A8X7S563"/>
<dbReference type="Pfam" id="PF23603">
    <property type="entry name" value="Ubiquitin_TPR1"/>
    <property type="match status" value="1"/>
</dbReference>
<reference evidence="8 9" key="1">
    <citation type="submission" date="2020-02" db="EMBL/GenBank/DDBJ databases">
        <authorList>
            <person name="Ma Q."/>
            <person name="Huang Y."/>
            <person name="Song X."/>
            <person name="Pei D."/>
        </authorList>
    </citation>
    <scope>NUCLEOTIDE SEQUENCE [LARGE SCALE GENOMIC DNA]</scope>
    <source>
        <strain evidence="8">Sxm20200214</strain>
        <tissue evidence="8">Leaf</tissue>
    </source>
</reference>
<dbReference type="EMBL" id="JAAMPC010000008">
    <property type="protein sequence ID" value="KAG2299786.1"/>
    <property type="molecule type" value="Genomic_DNA"/>
</dbReference>
<dbReference type="GO" id="GO:0005634">
    <property type="term" value="C:nucleus"/>
    <property type="evidence" value="ECO:0007669"/>
    <property type="project" value="UniProtKB-SubCell"/>
</dbReference>
<dbReference type="CDD" id="cd11660">
    <property type="entry name" value="SANT_TRF"/>
    <property type="match status" value="1"/>
</dbReference>
<dbReference type="PANTHER" id="PTHR21717:SF65">
    <property type="entry name" value="TELOMERE REPEAT-BINDING PROTEIN 1"/>
    <property type="match status" value="1"/>
</dbReference>
<evidence type="ECO:0000256" key="1">
    <source>
        <dbReference type="ARBA" id="ARBA00004123"/>
    </source>
</evidence>
<evidence type="ECO:0000313" key="9">
    <source>
        <dbReference type="Proteomes" id="UP000886595"/>
    </source>
</evidence>
<dbReference type="SUPFAM" id="SSF46689">
    <property type="entry name" value="Homeodomain-like"/>
    <property type="match status" value="1"/>
</dbReference>
<protein>
    <submittedName>
        <fullName evidence="8">Uncharacterized protein</fullName>
    </submittedName>
</protein>
<dbReference type="Proteomes" id="UP000886595">
    <property type="component" value="Unassembled WGS sequence"/>
</dbReference>
<gene>
    <name evidence="8" type="ORF">Bca52824_036258</name>
</gene>
<comment type="caution">
    <text evidence="8">The sequence shown here is derived from an EMBL/GenBank/DDBJ whole genome shotgun (WGS) entry which is preliminary data.</text>
</comment>
<comment type="subcellular location">
    <subcellularLocation>
        <location evidence="1">Nucleus</location>
    </subcellularLocation>
</comment>
<feature type="region of interest" description="Disordered" evidence="4">
    <location>
        <begin position="442"/>
        <end position="469"/>
    </location>
</feature>
<keyword evidence="2" id="KW-0238">DNA-binding</keyword>
<evidence type="ECO:0000256" key="4">
    <source>
        <dbReference type="SAM" id="MobiDB-lite"/>
    </source>
</evidence>
<dbReference type="InterPro" id="IPR001005">
    <property type="entry name" value="SANT/Myb"/>
</dbReference>
<dbReference type="PROSITE" id="PS50053">
    <property type="entry name" value="UBIQUITIN_2"/>
    <property type="match status" value="1"/>
</dbReference>
<evidence type="ECO:0000259" key="6">
    <source>
        <dbReference type="PROSITE" id="PS50090"/>
    </source>
</evidence>
<dbReference type="PANTHER" id="PTHR21717">
    <property type="entry name" value="TELOMERIC REPEAT BINDING PROTEIN"/>
    <property type="match status" value="1"/>
</dbReference>
<dbReference type="PROSITE" id="PS50090">
    <property type="entry name" value="MYB_LIKE"/>
    <property type="match status" value="1"/>
</dbReference>
<dbReference type="InterPro" id="IPR031105">
    <property type="entry name" value="TRP_plant"/>
</dbReference>
<keyword evidence="9" id="KW-1185">Reference proteome</keyword>
<dbReference type="OrthoDB" id="2020981at2759"/>
<feature type="domain" description="Myb-like" evidence="6">
    <location>
        <begin position="462"/>
        <end position="517"/>
    </location>
</feature>
<sequence>MVSHKCVEEFSLQFPANARAPRSSRKRRSFKKEEISENDKTCAIDLLATVAENLLSESGSSHMAIDKPVNGVEDRCLVTQKHSVKEEFPVEDEPLKPATLPHVNPYQGSLSPCGVSSVINGKVEIEAEGGFDSCQADLDLKPSIDGGAVVLDGVASLGGSSSRTKVPSMGTGASRGALEDVNLFSRDDDDENFSGYICPRVTKKSPRSVPRIGDRRIRKILASRHWKGGSRHSEAKSWRNYYLHHQRSYPIKKRKYFEHISDSVSDDYRLRSKMHRGSRAISTMKGPGASFVSSDSHVRLRIKSFRVPELFVEIPETATVGSLKRMVMEAVSTLLSDGHRVGLMVQGKKVRDDSKTLHQTGISQDNTHLDSLDFSLEPSSEAPHLLSSNPLGHVCEELPMCHASDMDTVFIKSEQDLALFDKETAADDAKALVPAAALTELLPPQPPRHKSKQQLQQQHQTAQRRMRRPFSVSEVEALVQAVEKLGTGRWRDVKHSAFEDADHRTYVDLKDKWKTLVHTAKISPQQRRGEPVPQELLNRVLNAHGYWSKQHMETLALPKPESVLLL</sequence>
<name>A0A8X7S563_BRACI</name>
<dbReference type="Gene3D" id="3.10.20.90">
    <property type="entry name" value="Phosphatidylinositol 3-kinase Catalytic Subunit, Chain A, domain 1"/>
    <property type="match status" value="1"/>
</dbReference>
<keyword evidence="3" id="KW-0539">Nucleus</keyword>
<dbReference type="InterPro" id="IPR057625">
    <property type="entry name" value="TPR1-6-like_ubiquitin"/>
</dbReference>
<dbReference type="SMART" id="SM00717">
    <property type="entry name" value="SANT"/>
    <property type="match status" value="1"/>
</dbReference>
<evidence type="ECO:0000259" key="5">
    <source>
        <dbReference type="PROSITE" id="PS50053"/>
    </source>
</evidence>
<dbReference type="PROSITE" id="PS51294">
    <property type="entry name" value="HTH_MYB"/>
    <property type="match status" value="1"/>
</dbReference>
<evidence type="ECO:0000313" key="8">
    <source>
        <dbReference type="EMBL" id="KAG2299786.1"/>
    </source>
</evidence>
<dbReference type="Gene3D" id="1.10.246.220">
    <property type="match status" value="1"/>
</dbReference>
<dbReference type="Pfam" id="PF00249">
    <property type="entry name" value="Myb_DNA-binding"/>
    <property type="match status" value="1"/>
</dbReference>
<evidence type="ECO:0000259" key="7">
    <source>
        <dbReference type="PROSITE" id="PS51294"/>
    </source>
</evidence>
<proteinExistence type="predicted"/>
<dbReference type="SUPFAM" id="SSF54236">
    <property type="entry name" value="Ubiquitin-like"/>
    <property type="match status" value="1"/>
</dbReference>
<evidence type="ECO:0000256" key="2">
    <source>
        <dbReference type="ARBA" id="ARBA00023125"/>
    </source>
</evidence>
<accession>A0A8X7S563</accession>
<dbReference type="InterPro" id="IPR000626">
    <property type="entry name" value="Ubiquitin-like_dom"/>
</dbReference>
<organism evidence="8 9">
    <name type="scientific">Brassica carinata</name>
    <name type="common">Ethiopian mustard</name>
    <name type="synonym">Abyssinian cabbage</name>
    <dbReference type="NCBI Taxonomy" id="52824"/>
    <lineage>
        <taxon>Eukaryota</taxon>
        <taxon>Viridiplantae</taxon>
        <taxon>Streptophyta</taxon>
        <taxon>Embryophyta</taxon>
        <taxon>Tracheophyta</taxon>
        <taxon>Spermatophyta</taxon>
        <taxon>Magnoliopsida</taxon>
        <taxon>eudicotyledons</taxon>
        <taxon>Gunneridae</taxon>
        <taxon>Pentapetalae</taxon>
        <taxon>rosids</taxon>
        <taxon>malvids</taxon>
        <taxon>Brassicales</taxon>
        <taxon>Brassicaceae</taxon>
        <taxon>Brassiceae</taxon>
        <taxon>Brassica</taxon>
    </lineage>
</organism>
<dbReference type="InterPro" id="IPR009057">
    <property type="entry name" value="Homeodomain-like_sf"/>
</dbReference>
<feature type="domain" description="Ubiquitin-like" evidence="5">
    <location>
        <begin position="298"/>
        <end position="367"/>
    </location>
</feature>
<dbReference type="InterPro" id="IPR029071">
    <property type="entry name" value="Ubiquitin-like_domsf"/>
</dbReference>
<dbReference type="InterPro" id="IPR017930">
    <property type="entry name" value="Myb_dom"/>
</dbReference>